<evidence type="ECO:0000256" key="3">
    <source>
        <dbReference type="ARBA" id="ARBA00023125"/>
    </source>
</evidence>
<gene>
    <name evidence="7" type="ORF">H1D44_08965</name>
    <name evidence="8" type="ORF">HOP48_02700</name>
</gene>
<dbReference type="Pfam" id="PF00126">
    <property type="entry name" value="HTH_1"/>
    <property type="match status" value="1"/>
</dbReference>
<dbReference type="GO" id="GO:0003700">
    <property type="term" value="F:DNA-binding transcription factor activity"/>
    <property type="evidence" value="ECO:0007669"/>
    <property type="project" value="InterPro"/>
</dbReference>
<sequence length="300" mass="32641">MPTRLSVRQMQMMVAIADSGSVSDAAVQLGLTQSALSHRLKEAERLLGAPLFTRGQRRLNPTSAGKRLLHAARGVLAELERAEQDIQRLSGDIERIVRLGVEACGGYHWLPESLAAFAAEDSKIGVEVVPDVSREPLRALRQGHVDLALVAGSHPPTGFEAMALRRDELRLVVPCHHALARHDWVSAEDVAAEPYVAYHTTPEKGREYEQLFSPAGILPTRVISAGVTEAVLALVRCGQGVSILPAWTLTPYLAAGELASVALTERGLYLYWYLVIRQGEPEDSATRQLLRTLHATLGAT</sequence>
<dbReference type="Gene3D" id="1.10.10.10">
    <property type="entry name" value="Winged helix-like DNA-binding domain superfamily/Winged helix DNA-binding domain"/>
    <property type="match status" value="1"/>
</dbReference>
<dbReference type="FunFam" id="1.10.10.10:FF:000001">
    <property type="entry name" value="LysR family transcriptional regulator"/>
    <property type="match status" value="1"/>
</dbReference>
<keyword evidence="4" id="KW-0804">Transcription</keyword>
<evidence type="ECO:0000259" key="6">
    <source>
        <dbReference type="PROSITE" id="PS50931"/>
    </source>
</evidence>
<dbReference type="EMBL" id="JABFUB010000002">
    <property type="protein sequence ID" value="MCG6660455.1"/>
    <property type="molecule type" value="Genomic_DNA"/>
</dbReference>
<comment type="similarity">
    <text evidence="1">Belongs to the LysR transcriptional regulatory family.</text>
</comment>
<evidence type="ECO:0000256" key="2">
    <source>
        <dbReference type="ARBA" id="ARBA00023015"/>
    </source>
</evidence>
<dbReference type="InterPro" id="IPR005119">
    <property type="entry name" value="LysR_subst-bd"/>
</dbReference>
<evidence type="ECO:0000256" key="4">
    <source>
        <dbReference type="ARBA" id="ARBA00023163"/>
    </source>
</evidence>
<dbReference type="InterPro" id="IPR036390">
    <property type="entry name" value="WH_DNA-bd_sf"/>
</dbReference>
<feature type="domain" description="HTH lysR-type" evidence="6">
    <location>
        <begin position="5"/>
        <end position="62"/>
    </location>
</feature>
<reference evidence="8 10" key="1">
    <citation type="submission" date="2020-05" db="EMBL/GenBank/DDBJ databases">
        <title>Comparative genomic analysis of denitrifying bacteria from Halomonas genus.</title>
        <authorList>
            <person name="Wang L."/>
            <person name="Shao Z."/>
        </authorList>
    </citation>
    <scope>NUCLEOTIDE SEQUENCE [LARGE SCALE GENOMIC DNA]</scope>
    <source>
        <strain evidence="8 10">DSM 17331</strain>
    </source>
</reference>
<protein>
    <submittedName>
        <fullName evidence="7">LysR family transcriptional regulator</fullName>
    </submittedName>
</protein>
<dbReference type="PROSITE" id="PS50931">
    <property type="entry name" value="HTH_LYSR"/>
    <property type="match status" value="1"/>
</dbReference>
<dbReference type="AlphaFoldDB" id="A0A7V9W0X3"/>
<dbReference type="SUPFAM" id="SSF46785">
    <property type="entry name" value="Winged helix' DNA-binding domain"/>
    <property type="match status" value="1"/>
</dbReference>
<organism evidence="7 9">
    <name type="scientific">Billgrantia kenyensis</name>
    <dbReference type="NCBI Taxonomy" id="321266"/>
    <lineage>
        <taxon>Bacteria</taxon>
        <taxon>Pseudomonadati</taxon>
        <taxon>Pseudomonadota</taxon>
        <taxon>Gammaproteobacteria</taxon>
        <taxon>Oceanospirillales</taxon>
        <taxon>Halomonadaceae</taxon>
        <taxon>Billgrantia</taxon>
    </lineage>
</organism>
<evidence type="ECO:0000256" key="1">
    <source>
        <dbReference type="ARBA" id="ARBA00009437"/>
    </source>
</evidence>
<feature type="coiled-coil region" evidence="5">
    <location>
        <begin position="72"/>
        <end position="99"/>
    </location>
</feature>
<keyword evidence="10" id="KW-1185">Reference proteome</keyword>
<keyword evidence="5" id="KW-0175">Coiled coil</keyword>
<dbReference type="EMBL" id="JACEFT010000009">
    <property type="protein sequence ID" value="MBA2779028.1"/>
    <property type="molecule type" value="Genomic_DNA"/>
</dbReference>
<accession>A0A7V9W0X3</accession>
<dbReference type="SUPFAM" id="SSF53850">
    <property type="entry name" value="Periplasmic binding protein-like II"/>
    <property type="match status" value="1"/>
</dbReference>
<evidence type="ECO:0000313" key="7">
    <source>
        <dbReference type="EMBL" id="MBA2779028.1"/>
    </source>
</evidence>
<comment type="caution">
    <text evidence="7">The sequence shown here is derived from an EMBL/GenBank/DDBJ whole genome shotgun (WGS) entry which is preliminary data.</text>
</comment>
<dbReference type="Proteomes" id="UP000814353">
    <property type="component" value="Unassembled WGS sequence"/>
</dbReference>
<dbReference type="Pfam" id="PF03466">
    <property type="entry name" value="LysR_substrate"/>
    <property type="match status" value="1"/>
</dbReference>
<keyword evidence="2" id="KW-0805">Transcription regulation</keyword>
<dbReference type="GO" id="GO:0000976">
    <property type="term" value="F:transcription cis-regulatory region binding"/>
    <property type="evidence" value="ECO:0007669"/>
    <property type="project" value="TreeGrafter"/>
</dbReference>
<dbReference type="Gene3D" id="3.40.190.10">
    <property type="entry name" value="Periplasmic binding protein-like II"/>
    <property type="match status" value="2"/>
</dbReference>
<dbReference type="PANTHER" id="PTHR30126">
    <property type="entry name" value="HTH-TYPE TRANSCRIPTIONAL REGULATOR"/>
    <property type="match status" value="1"/>
</dbReference>
<reference evidence="7 9" key="2">
    <citation type="submission" date="2020-07" db="EMBL/GenBank/DDBJ databases">
        <title>Identification of Halomonas strains.</title>
        <authorList>
            <person name="Xiao Z."/>
            <person name="Shen J."/>
        </authorList>
    </citation>
    <scope>NUCLEOTIDE SEQUENCE [LARGE SCALE GENOMIC DNA]</scope>
    <source>
        <strain evidence="7 9">DSM 17331</strain>
    </source>
</reference>
<evidence type="ECO:0000256" key="5">
    <source>
        <dbReference type="SAM" id="Coils"/>
    </source>
</evidence>
<dbReference type="CDD" id="cd05466">
    <property type="entry name" value="PBP2_LTTR_substrate"/>
    <property type="match status" value="1"/>
</dbReference>
<evidence type="ECO:0000313" key="8">
    <source>
        <dbReference type="EMBL" id="MCG6660455.1"/>
    </source>
</evidence>
<evidence type="ECO:0000313" key="9">
    <source>
        <dbReference type="Proteomes" id="UP000518091"/>
    </source>
</evidence>
<proteinExistence type="inferred from homology"/>
<keyword evidence="3" id="KW-0238">DNA-binding</keyword>
<dbReference type="Proteomes" id="UP000518091">
    <property type="component" value="Unassembled WGS sequence"/>
</dbReference>
<dbReference type="InterPro" id="IPR000847">
    <property type="entry name" value="LysR_HTH_N"/>
</dbReference>
<dbReference type="InterPro" id="IPR036388">
    <property type="entry name" value="WH-like_DNA-bd_sf"/>
</dbReference>
<name>A0A7V9W0X3_9GAMM</name>
<dbReference type="PANTHER" id="PTHR30126:SF25">
    <property type="entry name" value="HTH-TYPE TRANSCRIPTIONAL REGULATOR METR"/>
    <property type="match status" value="1"/>
</dbReference>
<evidence type="ECO:0000313" key="10">
    <source>
        <dbReference type="Proteomes" id="UP000814353"/>
    </source>
</evidence>